<gene>
    <name evidence="1" type="ORF">H0921_02215</name>
</gene>
<name>A0A7V8VBP2_9BACT</name>
<dbReference type="AlphaFoldDB" id="A0A7V8VBP2"/>
<dbReference type="RefSeq" id="WP_194536379.1">
    <property type="nucleotide sequence ID" value="NZ_JACEFB010000001.1"/>
</dbReference>
<evidence type="ECO:0000313" key="1">
    <source>
        <dbReference type="EMBL" id="MBA2224971.1"/>
    </source>
</evidence>
<protein>
    <submittedName>
        <fullName evidence="1">Uncharacterized protein</fullName>
    </submittedName>
</protein>
<accession>A0A7V8VBP2</accession>
<sequence length="56" mass="6072">MGRCEQVIPNSGNVKKAEQVVKKPRGDPRECSPVARRVPPGWFLLPSLACVCGPRG</sequence>
<evidence type="ECO:0000313" key="2">
    <source>
        <dbReference type="Proteomes" id="UP000542342"/>
    </source>
</evidence>
<comment type="caution">
    <text evidence="1">The sequence shown here is derived from an EMBL/GenBank/DDBJ whole genome shotgun (WGS) entry which is preliminary data.</text>
</comment>
<proteinExistence type="predicted"/>
<keyword evidence="2" id="KW-1185">Reference proteome</keyword>
<reference evidence="1 2" key="1">
    <citation type="submission" date="2020-07" db="EMBL/GenBank/DDBJ databases">
        <title>Thermogemmata thermophila gen. nov., sp. nov., a novel moderate thermophilic planctomycete from a Kamchatka hot spring.</title>
        <authorList>
            <person name="Elcheninov A.G."/>
            <person name="Podosokorskaya O.A."/>
            <person name="Kovaleva O.L."/>
            <person name="Novikov A."/>
            <person name="Bonch-Osmolovskaya E.A."/>
            <person name="Toshchakov S.V."/>
            <person name="Kublanov I.V."/>
        </authorList>
    </citation>
    <scope>NUCLEOTIDE SEQUENCE [LARGE SCALE GENOMIC DNA]</scope>
    <source>
        <strain evidence="1 2">2918</strain>
    </source>
</reference>
<dbReference type="Proteomes" id="UP000542342">
    <property type="component" value="Unassembled WGS sequence"/>
</dbReference>
<organism evidence="1 2">
    <name type="scientific">Thermogemmata fonticola</name>
    <dbReference type="NCBI Taxonomy" id="2755323"/>
    <lineage>
        <taxon>Bacteria</taxon>
        <taxon>Pseudomonadati</taxon>
        <taxon>Planctomycetota</taxon>
        <taxon>Planctomycetia</taxon>
        <taxon>Gemmatales</taxon>
        <taxon>Gemmataceae</taxon>
        <taxon>Thermogemmata</taxon>
    </lineage>
</organism>
<dbReference type="EMBL" id="JACEFB010000001">
    <property type="protein sequence ID" value="MBA2224971.1"/>
    <property type="molecule type" value="Genomic_DNA"/>
</dbReference>